<dbReference type="EMBL" id="JAMDKF010000032">
    <property type="protein sequence ID" value="MEE6042422.1"/>
    <property type="molecule type" value="Genomic_DNA"/>
</dbReference>
<dbReference type="PIRSF" id="PIRSF002741">
    <property type="entry name" value="MppA"/>
    <property type="match status" value="1"/>
</dbReference>
<dbReference type="SUPFAM" id="SSF53850">
    <property type="entry name" value="Periplasmic binding protein-like II"/>
    <property type="match status" value="1"/>
</dbReference>
<dbReference type="Gene3D" id="3.10.105.10">
    <property type="entry name" value="Dipeptide-binding Protein, Domain 3"/>
    <property type="match status" value="1"/>
</dbReference>
<keyword evidence="9" id="KW-1185">Reference proteome</keyword>
<organism evidence="7 8">
    <name type="scientific">Avibacterium paragallinarum</name>
    <name type="common">Haemophilus gallinarum</name>
    <dbReference type="NCBI Taxonomy" id="728"/>
    <lineage>
        <taxon>Bacteria</taxon>
        <taxon>Pseudomonadati</taxon>
        <taxon>Pseudomonadota</taxon>
        <taxon>Gammaproteobacteria</taxon>
        <taxon>Pasteurellales</taxon>
        <taxon>Pasteurellaceae</taxon>
        <taxon>Avibacterium</taxon>
    </lineage>
</organism>
<evidence type="ECO:0000259" key="5">
    <source>
        <dbReference type="Pfam" id="PF00496"/>
    </source>
</evidence>
<evidence type="ECO:0000256" key="4">
    <source>
        <dbReference type="ARBA" id="ARBA00022729"/>
    </source>
</evidence>
<feature type="domain" description="Solute-binding protein family 5" evidence="5">
    <location>
        <begin position="96"/>
        <end position="450"/>
    </location>
</feature>
<dbReference type="GO" id="GO:0015833">
    <property type="term" value="P:peptide transport"/>
    <property type="evidence" value="ECO:0007669"/>
    <property type="project" value="TreeGrafter"/>
</dbReference>
<evidence type="ECO:0000256" key="1">
    <source>
        <dbReference type="ARBA" id="ARBA00004196"/>
    </source>
</evidence>
<gene>
    <name evidence="7" type="ORF">DM482_01425</name>
    <name evidence="6" type="ORF">M5S13_11155</name>
</gene>
<name>A0AAE5TJC9_AVIPA</name>
<dbReference type="Proteomes" id="UP000247594">
    <property type="component" value="Unassembled WGS sequence"/>
</dbReference>
<reference evidence="6 9" key="2">
    <citation type="journal article" date="2022" name="Front. Microbiol.">
        <title>Commensal bacteria contribute to the growth of multidrug-resistant Avibacterium paragallinarum in chickens.</title>
        <authorList>
            <person name="Zhu J."/>
            <person name="Chen Y."/>
            <person name="Wu Y."/>
            <person name="Wang Y."/>
            <person name="Zhu K."/>
        </authorList>
    </citation>
    <scope>NUCLEOTIDE SEQUENCE [LARGE SCALE GENOMIC DNA]</scope>
    <source>
        <strain evidence="6 9">AV25</strain>
    </source>
</reference>
<dbReference type="GO" id="GO:0030288">
    <property type="term" value="C:outer membrane-bounded periplasmic space"/>
    <property type="evidence" value="ECO:0007669"/>
    <property type="project" value="TreeGrafter"/>
</dbReference>
<proteinExistence type="inferred from homology"/>
<dbReference type="Proteomes" id="UP001347884">
    <property type="component" value="Unassembled WGS sequence"/>
</dbReference>
<dbReference type="EMBL" id="QJPJ01000002">
    <property type="protein sequence ID" value="PXZ40276.1"/>
    <property type="molecule type" value="Genomic_DNA"/>
</dbReference>
<keyword evidence="3" id="KW-0813">Transport</keyword>
<dbReference type="InterPro" id="IPR039424">
    <property type="entry name" value="SBP_5"/>
</dbReference>
<dbReference type="CDD" id="cd08504">
    <property type="entry name" value="PBP2_OppA"/>
    <property type="match status" value="1"/>
</dbReference>
<dbReference type="RefSeq" id="WP_110478549.1">
    <property type="nucleotide sequence ID" value="NZ_CP081939.1"/>
</dbReference>
<comment type="subcellular location">
    <subcellularLocation>
        <location evidence="1">Cell envelope</location>
    </subcellularLocation>
</comment>
<dbReference type="InterPro" id="IPR030678">
    <property type="entry name" value="Peptide/Ni-bd"/>
</dbReference>
<evidence type="ECO:0000313" key="7">
    <source>
        <dbReference type="EMBL" id="PXZ40276.1"/>
    </source>
</evidence>
<keyword evidence="4" id="KW-0732">Signal</keyword>
<comment type="similarity">
    <text evidence="2">Belongs to the bacterial solute-binding protein 5 family.</text>
</comment>
<dbReference type="GO" id="GO:0043190">
    <property type="term" value="C:ATP-binding cassette (ABC) transporter complex"/>
    <property type="evidence" value="ECO:0007669"/>
    <property type="project" value="InterPro"/>
</dbReference>
<dbReference type="AlphaFoldDB" id="A0AAE5TJC9"/>
<dbReference type="InterPro" id="IPR000914">
    <property type="entry name" value="SBP_5_dom"/>
</dbReference>
<dbReference type="Gene3D" id="3.90.76.10">
    <property type="entry name" value="Dipeptide-binding Protein, Domain 1"/>
    <property type="match status" value="1"/>
</dbReference>
<dbReference type="GO" id="GO:1904680">
    <property type="term" value="F:peptide transmembrane transporter activity"/>
    <property type="evidence" value="ECO:0007669"/>
    <property type="project" value="TreeGrafter"/>
</dbReference>
<evidence type="ECO:0000256" key="2">
    <source>
        <dbReference type="ARBA" id="ARBA00005695"/>
    </source>
</evidence>
<dbReference type="PANTHER" id="PTHR30290">
    <property type="entry name" value="PERIPLASMIC BINDING COMPONENT OF ABC TRANSPORTER"/>
    <property type="match status" value="1"/>
</dbReference>
<reference evidence="6" key="3">
    <citation type="submission" date="2022-05" db="EMBL/GenBank/DDBJ databases">
        <authorList>
            <person name="Chen Y."/>
            <person name="Zhu J."/>
            <person name="Zhu K."/>
        </authorList>
    </citation>
    <scope>NUCLEOTIDE SEQUENCE</scope>
    <source>
        <strain evidence="6">AV25</strain>
    </source>
</reference>
<evidence type="ECO:0000313" key="6">
    <source>
        <dbReference type="EMBL" id="MEE6042422.1"/>
    </source>
</evidence>
<accession>A0AAE5TJC9</accession>
<evidence type="ECO:0000313" key="8">
    <source>
        <dbReference type="Proteomes" id="UP000247594"/>
    </source>
</evidence>
<dbReference type="Pfam" id="PF00496">
    <property type="entry name" value="SBP_bac_5"/>
    <property type="match status" value="1"/>
</dbReference>
<dbReference type="FunFam" id="3.90.76.10:FF:000001">
    <property type="entry name" value="Oligopeptide ABC transporter substrate-binding protein"/>
    <property type="match status" value="1"/>
</dbReference>
<comment type="caution">
    <text evidence="7">The sequence shown here is derived from an EMBL/GenBank/DDBJ whole genome shotgun (WGS) entry which is preliminary data.</text>
</comment>
<evidence type="ECO:0000256" key="3">
    <source>
        <dbReference type="ARBA" id="ARBA00022448"/>
    </source>
</evidence>
<dbReference type="Gene3D" id="3.40.190.10">
    <property type="entry name" value="Periplasmic binding protein-like II"/>
    <property type="match status" value="1"/>
</dbReference>
<evidence type="ECO:0000313" key="9">
    <source>
        <dbReference type="Proteomes" id="UP001347884"/>
    </source>
</evidence>
<protein>
    <submittedName>
        <fullName evidence="6">Peptide ABC transporter substrate-binding protein</fullName>
    </submittedName>
</protein>
<sequence length="529" mass="60279">MSLFNFTNAFKSAVLFGSLFFLLSCDQKSVSTATVPSTTLSSTATLQNEPQLRLPRLVRGVYTDVVISPEQLQNEEQASFLRDIAEGLVMYDPQGNIQPAVAESWHMEDNKTWIFTLREQAKWSNGSPVTAMDFVQSWRQLATSSSPLKNYLAFLNMQNAIAVLAGKTAVEELGVQANSPRELQITLDKATPYLPEMLAHAALLPQYFAPSEEKYQSEPKIEPQIVSNGAYYVKSQQGDRIHLALNPYYWQKKNVFFPEVDYQKIRTTQPLDGIDVVLNPQQKNLPVQYLPKLCTYYYEFNFNDPMLEKSAVRKSLIFLASARNLVRGEQASHLATNHFLPQSMWDEQETAWSPILVEQLLQQNGITERSPLVLRLTFDQEGFNQIIGQRLVQMWSQSDLIHIQPDPVSRQTLLAKRAKGDFQIIRSGWCADYNEPSAFLMNFYSKSPDNKSGYHNEKVDALLEQSLQPISKEKRTALYRQISQLLQQDNVVLPVFQYTTPIYLAPNIQGVDKQNPTNVIYSKDLRQSN</sequence>
<reference evidence="7 8" key="1">
    <citation type="submission" date="2018-06" db="EMBL/GenBank/DDBJ databases">
        <authorList>
            <person name="Teymurazov M."/>
            <person name="Kislichkina A."/>
            <person name="Abaymova A."/>
            <person name="Mukhina T."/>
            <person name="Mayskaya N."/>
            <person name="Svetoch E."/>
            <person name="Bogun A."/>
        </authorList>
    </citation>
    <scope>NUCLEOTIDE SEQUENCE [LARGE SCALE GENOMIC DNA]</scope>
    <source>
        <strain evidence="7 8">SCPM-O-B-8406</strain>
    </source>
</reference>
<dbReference type="PANTHER" id="PTHR30290:SF10">
    <property type="entry name" value="PERIPLASMIC OLIGOPEPTIDE-BINDING PROTEIN-RELATED"/>
    <property type="match status" value="1"/>
</dbReference>